<dbReference type="EMBL" id="BART01035642">
    <property type="protein sequence ID" value="GAH16290.1"/>
    <property type="molecule type" value="Genomic_DNA"/>
</dbReference>
<feature type="non-terminal residue" evidence="2">
    <location>
        <position position="1"/>
    </location>
</feature>
<comment type="caution">
    <text evidence="2">The sequence shown here is derived from an EMBL/GenBank/DDBJ whole genome shotgun (WGS) entry which is preliminary data.</text>
</comment>
<reference evidence="2" key="1">
    <citation type="journal article" date="2014" name="Front. Microbiol.">
        <title>High frequency of phylogenetically diverse reductive dehalogenase-homologous genes in deep subseafloor sedimentary metagenomes.</title>
        <authorList>
            <person name="Kawai M."/>
            <person name="Futagami T."/>
            <person name="Toyoda A."/>
            <person name="Takaki Y."/>
            <person name="Nishi S."/>
            <person name="Hori S."/>
            <person name="Arai W."/>
            <person name="Tsubouchi T."/>
            <person name="Morono Y."/>
            <person name="Uchiyama I."/>
            <person name="Ito T."/>
            <person name="Fujiyama A."/>
            <person name="Inagaki F."/>
            <person name="Takami H."/>
        </authorList>
    </citation>
    <scope>NUCLEOTIDE SEQUENCE</scope>
    <source>
        <strain evidence="2">Expedition CK06-06</strain>
    </source>
</reference>
<name>X1E7C6_9ZZZZ</name>
<sequence>KVAAEDKQESDTGCGMRHHDRYINKSFHQPLPREIGSGQ</sequence>
<evidence type="ECO:0000256" key="1">
    <source>
        <dbReference type="SAM" id="MobiDB-lite"/>
    </source>
</evidence>
<evidence type="ECO:0000313" key="2">
    <source>
        <dbReference type="EMBL" id="GAH16290.1"/>
    </source>
</evidence>
<proteinExistence type="predicted"/>
<protein>
    <submittedName>
        <fullName evidence="2">Uncharacterized protein</fullName>
    </submittedName>
</protein>
<gene>
    <name evidence="2" type="ORF">S01H4_60445</name>
</gene>
<organism evidence="2">
    <name type="scientific">marine sediment metagenome</name>
    <dbReference type="NCBI Taxonomy" id="412755"/>
    <lineage>
        <taxon>unclassified sequences</taxon>
        <taxon>metagenomes</taxon>
        <taxon>ecological metagenomes</taxon>
    </lineage>
</organism>
<feature type="compositionally biased region" description="Basic and acidic residues" evidence="1">
    <location>
        <begin position="1"/>
        <end position="10"/>
    </location>
</feature>
<accession>X1E7C6</accession>
<dbReference type="AlphaFoldDB" id="X1E7C6"/>
<feature type="region of interest" description="Disordered" evidence="1">
    <location>
        <begin position="1"/>
        <end position="39"/>
    </location>
</feature>